<comment type="caution">
    <text evidence="2">The sequence shown here is derived from an EMBL/GenBank/DDBJ whole genome shotgun (WGS) entry which is preliminary data.</text>
</comment>
<evidence type="ECO:0000313" key="3">
    <source>
        <dbReference type="Proteomes" id="UP001487740"/>
    </source>
</evidence>
<protein>
    <submittedName>
        <fullName evidence="2">Uncharacterized protein</fullName>
    </submittedName>
</protein>
<dbReference type="AlphaFoldDB" id="A0AAW0UFU5"/>
<feature type="region of interest" description="Disordered" evidence="1">
    <location>
        <begin position="254"/>
        <end position="275"/>
    </location>
</feature>
<evidence type="ECO:0000256" key="1">
    <source>
        <dbReference type="SAM" id="MobiDB-lite"/>
    </source>
</evidence>
<feature type="region of interest" description="Disordered" evidence="1">
    <location>
        <begin position="1"/>
        <end position="21"/>
    </location>
</feature>
<accession>A0AAW0UFU5</accession>
<dbReference type="EMBL" id="JARAKH010000013">
    <property type="protein sequence ID" value="KAK8397567.1"/>
    <property type="molecule type" value="Genomic_DNA"/>
</dbReference>
<keyword evidence="3" id="KW-1185">Reference proteome</keyword>
<dbReference type="Proteomes" id="UP001487740">
    <property type="component" value="Unassembled WGS sequence"/>
</dbReference>
<reference evidence="2 3" key="1">
    <citation type="submission" date="2023-03" db="EMBL/GenBank/DDBJ databases">
        <title>High-quality genome of Scylla paramamosain provides insights in environmental adaptation.</title>
        <authorList>
            <person name="Zhang L."/>
        </authorList>
    </citation>
    <scope>NUCLEOTIDE SEQUENCE [LARGE SCALE GENOMIC DNA]</scope>
    <source>
        <strain evidence="2">LZ_2023a</strain>
        <tissue evidence="2">Muscle</tissue>
    </source>
</reference>
<evidence type="ECO:0000313" key="2">
    <source>
        <dbReference type="EMBL" id="KAK8397567.1"/>
    </source>
</evidence>
<gene>
    <name evidence="2" type="ORF">O3P69_004378</name>
</gene>
<name>A0AAW0UFU5_SCYPA</name>
<sequence>MRRQRRRAGAGSPLAQLGSNLHTHWPSRTTLHYPLFPQTTTGASPPTPFRSGEINTRSFISTPSSLPRPHQLRLLYEKKICFSTSRNSSGGLEDVVKLYLSSRDGSRTNSYSDYSFAFLPLHHRHRHRRHYRRHSNPPRRPPLRFVVFCVPDGDTDEVPLRRKNNSRQTGISIAPTRHPLSHYYLYPSLAPLVIFFGDVIWIIQPGTVRHSAQDDIDDDSRTHPNLPGDLQNFLKTRVSLGNLCEWSREPPPWVPPPTCRAAPRRCRGPGDTQTP</sequence>
<proteinExistence type="predicted"/>
<organism evidence="2 3">
    <name type="scientific">Scylla paramamosain</name>
    <name type="common">Mud crab</name>
    <dbReference type="NCBI Taxonomy" id="85552"/>
    <lineage>
        <taxon>Eukaryota</taxon>
        <taxon>Metazoa</taxon>
        <taxon>Ecdysozoa</taxon>
        <taxon>Arthropoda</taxon>
        <taxon>Crustacea</taxon>
        <taxon>Multicrustacea</taxon>
        <taxon>Malacostraca</taxon>
        <taxon>Eumalacostraca</taxon>
        <taxon>Eucarida</taxon>
        <taxon>Decapoda</taxon>
        <taxon>Pleocyemata</taxon>
        <taxon>Brachyura</taxon>
        <taxon>Eubrachyura</taxon>
        <taxon>Portunoidea</taxon>
        <taxon>Portunidae</taxon>
        <taxon>Portuninae</taxon>
        <taxon>Scylla</taxon>
    </lineage>
</organism>